<dbReference type="PROSITE" id="PS50262">
    <property type="entry name" value="G_PROTEIN_RECEP_F1_2"/>
    <property type="match status" value="1"/>
</dbReference>
<dbReference type="SUPFAM" id="SSF81321">
    <property type="entry name" value="Family A G protein-coupled receptor-like"/>
    <property type="match status" value="1"/>
</dbReference>
<dbReference type="Gene3D" id="1.20.1070.10">
    <property type="entry name" value="Rhodopsin 7-helix transmembrane proteins"/>
    <property type="match status" value="1"/>
</dbReference>
<evidence type="ECO:0000256" key="2">
    <source>
        <dbReference type="ARBA" id="ARBA00022692"/>
    </source>
</evidence>
<dbReference type="InterPro" id="IPR000276">
    <property type="entry name" value="GPCR_Rhodpsn"/>
</dbReference>
<dbReference type="PRINTS" id="PR00237">
    <property type="entry name" value="GPCRRHODOPSN"/>
</dbReference>
<keyword evidence="3 10" id="KW-1133">Transmembrane helix</keyword>
<keyword evidence="5 10" id="KW-0472">Membrane</keyword>
<keyword evidence="6" id="KW-0675">Receptor</keyword>
<protein>
    <recommendedName>
        <fullName evidence="11">G-protein coupled receptors family 1 profile domain-containing protein</fullName>
    </recommendedName>
</protein>
<keyword evidence="7" id="KW-0325">Glycoprotein</keyword>
<keyword evidence="8" id="KW-0807">Transducer</keyword>
<reference evidence="12" key="2">
    <citation type="submission" date="2025-08" db="UniProtKB">
        <authorList>
            <consortium name="Ensembl"/>
        </authorList>
    </citation>
    <scope>IDENTIFICATION</scope>
</reference>
<evidence type="ECO:0000313" key="12">
    <source>
        <dbReference type="Ensembl" id="ENSELUP00000092861.1"/>
    </source>
</evidence>
<dbReference type="Ensembl" id="ENSELUT00000091559.1">
    <property type="protein sequence ID" value="ENSELUP00000092861.1"/>
    <property type="gene ID" value="ENSELUG00000038212.1"/>
</dbReference>
<evidence type="ECO:0000259" key="11">
    <source>
        <dbReference type="PROSITE" id="PS50262"/>
    </source>
</evidence>
<dbReference type="Pfam" id="PF00001">
    <property type="entry name" value="7tm_1"/>
    <property type="match status" value="2"/>
</dbReference>
<proteinExistence type="predicted"/>
<evidence type="ECO:0000256" key="6">
    <source>
        <dbReference type="ARBA" id="ARBA00023170"/>
    </source>
</evidence>
<comment type="subcellular location">
    <subcellularLocation>
        <location evidence="1">Membrane</location>
        <topology evidence="1">Multi-pass membrane protein</topology>
    </subcellularLocation>
</comment>
<dbReference type="GO" id="GO:0007200">
    <property type="term" value="P:phospholipase C-activating G protein-coupled receptor signaling pathway"/>
    <property type="evidence" value="ECO:0007669"/>
    <property type="project" value="TreeGrafter"/>
</dbReference>
<dbReference type="GeneTree" id="ENSGT01050000244840"/>
<feature type="transmembrane region" description="Helical" evidence="10">
    <location>
        <begin position="184"/>
        <end position="204"/>
    </location>
</feature>
<keyword evidence="13" id="KW-1185">Reference proteome</keyword>
<dbReference type="GO" id="GO:0030194">
    <property type="term" value="P:positive regulation of blood coagulation"/>
    <property type="evidence" value="ECO:0007669"/>
    <property type="project" value="TreeGrafter"/>
</dbReference>
<evidence type="ECO:0000256" key="4">
    <source>
        <dbReference type="ARBA" id="ARBA00023040"/>
    </source>
</evidence>
<dbReference type="GO" id="GO:0005886">
    <property type="term" value="C:plasma membrane"/>
    <property type="evidence" value="ECO:0007669"/>
    <property type="project" value="TreeGrafter"/>
</dbReference>
<evidence type="ECO:0000256" key="3">
    <source>
        <dbReference type="ARBA" id="ARBA00022989"/>
    </source>
</evidence>
<dbReference type="Proteomes" id="UP000265140">
    <property type="component" value="Chromosome 14"/>
</dbReference>
<accession>A0AAY5KVZ4</accession>
<dbReference type="GO" id="GO:0015057">
    <property type="term" value="F:thrombin-activated receptor activity"/>
    <property type="evidence" value="ECO:0007669"/>
    <property type="project" value="TreeGrafter"/>
</dbReference>
<feature type="region of interest" description="Disordered" evidence="9">
    <location>
        <begin position="223"/>
        <end position="249"/>
    </location>
</feature>
<keyword evidence="2 10" id="KW-0812">Transmembrane</keyword>
<evidence type="ECO:0000256" key="5">
    <source>
        <dbReference type="ARBA" id="ARBA00023136"/>
    </source>
</evidence>
<dbReference type="GO" id="GO:0035025">
    <property type="term" value="P:positive regulation of Rho protein signal transduction"/>
    <property type="evidence" value="ECO:0007669"/>
    <property type="project" value="TreeGrafter"/>
</dbReference>
<evidence type="ECO:0000256" key="9">
    <source>
        <dbReference type="SAM" id="MobiDB-lite"/>
    </source>
</evidence>
<evidence type="ECO:0000256" key="7">
    <source>
        <dbReference type="ARBA" id="ARBA00023180"/>
    </source>
</evidence>
<dbReference type="PANTHER" id="PTHR24232">
    <property type="entry name" value="G-PROTEIN COUPLED RECEPTOR"/>
    <property type="match status" value="1"/>
</dbReference>
<sequence length="268" mass="29578">MLNLAAADLLFSLLLPFKIVYHYRGNDWVFGEGMCRLASAGIYCNMYCSVLLVSCISVDRLLAVAYPIAFLPWRSPGWAALVCGIMWVVGGSLPLVLSRQTLYYDPLGVTTCHDIQDREMLEELYVFFFPILSYRTMHKARVMVMVVTVLLVYVVCFTPSNVILLAHYLQIAGLVVGQSDTTHVAYLLSLCLGSVSCCLDPLIYCCGSSQCRRLVTGLFGGTKGQKGLALSSGSSRSKTKSNQRSSMRNTSVDAFQASLDNQYNKLLV</sequence>
<keyword evidence="4" id="KW-0297">G-protein coupled receptor</keyword>
<evidence type="ECO:0000313" key="13">
    <source>
        <dbReference type="Proteomes" id="UP000265140"/>
    </source>
</evidence>
<reference evidence="12 13" key="1">
    <citation type="submission" date="2020-02" db="EMBL/GenBank/DDBJ databases">
        <title>Esox lucius (northern pike) genome, fEsoLuc1, primary haplotype.</title>
        <authorList>
            <person name="Myers G."/>
            <person name="Karagic N."/>
            <person name="Meyer A."/>
            <person name="Pippel M."/>
            <person name="Reichard M."/>
            <person name="Winkler S."/>
            <person name="Tracey A."/>
            <person name="Sims Y."/>
            <person name="Howe K."/>
            <person name="Rhie A."/>
            <person name="Formenti G."/>
            <person name="Durbin R."/>
            <person name="Fedrigo O."/>
            <person name="Jarvis E.D."/>
        </authorList>
    </citation>
    <scope>NUCLEOTIDE SEQUENCE [LARGE SCALE GENOMIC DNA]</scope>
</reference>
<reference evidence="12" key="3">
    <citation type="submission" date="2025-09" db="UniProtKB">
        <authorList>
            <consortium name="Ensembl"/>
        </authorList>
    </citation>
    <scope>IDENTIFICATION</scope>
</reference>
<feature type="transmembrane region" description="Helical" evidence="10">
    <location>
        <begin position="6"/>
        <end position="23"/>
    </location>
</feature>
<dbReference type="AlphaFoldDB" id="A0AAY5KVZ4"/>
<evidence type="ECO:0000256" key="1">
    <source>
        <dbReference type="ARBA" id="ARBA00004141"/>
    </source>
</evidence>
<feature type="transmembrane region" description="Helical" evidence="10">
    <location>
        <begin position="78"/>
        <end position="97"/>
    </location>
</feature>
<evidence type="ECO:0000256" key="8">
    <source>
        <dbReference type="ARBA" id="ARBA00023224"/>
    </source>
</evidence>
<evidence type="ECO:0000256" key="10">
    <source>
        <dbReference type="SAM" id="Phobius"/>
    </source>
</evidence>
<feature type="domain" description="G-protein coupled receptors family 1 profile" evidence="11">
    <location>
        <begin position="1"/>
        <end position="204"/>
    </location>
</feature>
<dbReference type="InterPro" id="IPR017452">
    <property type="entry name" value="GPCR_Rhodpsn_7TM"/>
</dbReference>
<feature type="transmembrane region" description="Helical" evidence="10">
    <location>
        <begin position="142"/>
        <end position="164"/>
    </location>
</feature>
<dbReference type="PANTHER" id="PTHR24232:SF20">
    <property type="entry name" value="PROTEINASE-ACTIVATED RECEPTOR 1"/>
    <property type="match status" value="1"/>
</dbReference>
<organism evidence="12 13">
    <name type="scientific">Esox lucius</name>
    <name type="common">Northern pike</name>
    <dbReference type="NCBI Taxonomy" id="8010"/>
    <lineage>
        <taxon>Eukaryota</taxon>
        <taxon>Metazoa</taxon>
        <taxon>Chordata</taxon>
        <taxon>Craniata</taxon>
        <taxon>Vertebrata</taxon>
        <taxon>Euteleostomi</taxon>
        <taxon>Actinopterygii</taxon>
        <taxon>Neopterygii</taxon>
        <taxon>Teleostei</taxon>
        <taxon>Protacanthopterygii</taxon>
        <taxon>Esociformes</taxon>
        <taxon>Esocidae</taxon>
        <taxon>Esox</taxon>
    </lineage>
</organism>
<name>A0AAY5KVZ4_ESOLU</name>
<feature type="transmembrane region" description="Helical" evidence="10">
    <location>
        <begin position="44"/>
        <end position="66"/>
    </location>
</feature>